<keyword evidence="8 12" id="KW-0648">Protein biosynthesis</keyword>
<gene>
    <name evidence="12 14" type="primary">serS</name>
    <name evidence="14" type="ORF">GCM10011395_17790</name>
</gene>
<dbReference type="InterPro" id="IPR002317">
    <property type="entry name" value="Ser-tRNA-ligase_type_1"/>
</dbReference>
<comment type="caution">
    <text evidence="12">Lacks conserved residue(s) required for the propagation of feature annotation.</text>
</comment>
<feature type="binding site" evidence="12">
    <location>
        <position position="384"/>
    </location>
    <ligand>
        <name>L-serine</name>
        <dbReference type="ChEBI" id="CHEBI:33384"/>
    </ligand>
</feature>
<evidence type="ECO:0000256" key="4">
    <source>
        <dbReference type="ARBA" id="ARBA00022490"/>
    </source>
</evidence>
<feature type="binding site" evidence="12">
    <location>
        <begin position="261"/>
        <end position="263"/>
    </location>
    <ligand>
        <name>ATP</name>
        <dbReference type="ChEBI" id="CHEBI:30616"/>
    </ligand>
</feature>
<evidence type="ECO:0000256" key="5">
    <source>
        <dbReference type="ARBA" id="ARBA00022598"/>
    </source>
</evidence>
<keyword evidence="7 12" id="KW-0067">ATP-binding</keyword>
<dbReference type="RefSeq" id="WP_188446630.1">
    <property type="nucleotide sequence ID" value="NZ_BMDW01000009.1"/>
</dbReference>
<dbReference type="PRINTS" id="PR00981">
    <property type="entry name" value="TRNASYNTHSER"/>
</dbReference>
<dbReference type="NCBIfam" id="TIGR00414">
    <property type="entry name" value="serS"/>
    <property type="match status" value="1"/>
</dbReference>
<evidence type="ECO:0000256" key="10">
    <source>
        <dbReference type="ARBA" id="ARBA00047929"/>
    </source>
</evidence>
<accession>A0ABQ1GQE7</accession>
<dbReference type="SUPFAM" id="SSF46589">
    <property type="entry name" value="tRNA-binding arm"/>
    <property type="match status" value="1"/>
</dbReference>
<keyword evidence="9 12" id="KW-0030">Aminoacyl-tRNA synthetase</keyword>
<comment type="pathway">
    <text evidence="2 12">Aminoacyl-tRNA biosynthesis; selenocysteinyl-tRNA(Sec) biosynthesis; L-seryl-tRNA(Sec) from L-serine and tRNA(Sec): step 1/1.</text>
</comment>
<keyword evidence="4 12" id="KW-0963">Cytoplasm</keyword>
<dbReference type="InterPro" id="IPR006195">
    <property type="entry name" value="aa-tRNA-synth_II"/>
</dbReference>
<dbReference type="InterPro" id="IPR033729">
    <property type="entry name" value="SerRS_core"/>
</dbReference>
<evidence type="ECO:0000259" key="13">
    <source>
        <dbReference type="PROSITE" id="PS50862"/>
    </source>
</evidence>
<dbReference type="PROSITE" id="PS50862">
    <property type="entry name" value="AA_TRNA_LIGASE_II"/>
    <property type="match status" value="1"/>
</dbReference>
<proteinExistence type="inferred from homology"/>
<dbReference type="PANTHER" id="PTHR43697:SF1">
    <property type="entry name" value="SERINE--TRNA LIGASE"/>
    <property type="match status" value="1"/>
</dbReference>
<comment type="domain">
    <text evidence="12">Consists of two distinct domains, a catalytic core and a N-terminal extension that is involved in tRNA binding.</text>
</comment>
<feature type="binding site" evidence="12">
    <location>
        <begin position="348"/>
        <end position="351"/>
    </location>
    <ligand>
        <name>ATP</name>
        <dbReference type="ChEBI" id="CHEBI:30616"/>
    </ligand>
</feature>
<name>A0ABQ1GQE7_9SPHN</name>
<evidence type="ECO:0000313" key="14">
    <source>
        <dbReference type="EMBL" id="GGA47960.1"/>
    </source>
</evidence>
<evidence type="ECO:0000256" key="11">
    <source>
        <dbReference type="ARBA" id="ARBA00048823"/>
    </source>
</evidence>
<dbReference type="InterPro" id="IPR015866">
    <property type="entry name" value="Ser-tRNA-synth_1_N"/>
</dbReference>
<dbReference type="InterPro" id="IPR002314">
    <property type="entry name" value="aa-tRNA-synt_IIb"/>
</dbReference>
<keyword evidence="15" id="KW-1185">Reference proteome</keyword>
<evidence type="ECO:0000256" key="1">
    <source>
        <dbReference type="ARBA" id="ARBA00004496"/>
    </source>
</evidence>
<comment type="catalytic activity">
    <reaction evidence="10 12">
        <text>tRNA(Sec) + L-serine + ATP = L-seryl-tRNA(Sec) + AMP + diphosphate + H(+)</text>
        <dbReference type="Rhea" id="RHEA:42580"/>
        <dbReference type="Rhea" id="RHEA-COMP:9742"/>
        <dbReference type="Rhea" id="RHEA-COMP:10128"/>
        <dbReference type="ChEBI" id="CHEBI:15378"/>
        <dbReference type="ChEBI" id="CHEBI:30616"/>
        <dbReference type="ChEBI" id="CHEBI:33019"/>
        <dbReference type="ChEBI" id="CHEBI:33384"/>
        <dbReference type="ChEBI" id="CHEBI:78442"/>
        <dbReference type="ChEBI" id="CHEBI:78533"/>
        <dbReference type="ChEBI" id="CHEBI:456215"/>
        <dbReference type="EC" id="6.1.1.11"/>
    </reaction>
</comment>
<dbReference type="Gene3D" id="1.10.287.40">
    <property type="entry name" value="Serine-tRNA synthetase, tRNA binding domain"/>
    <property type="match status" value="1"/>
</dbReference>
<evidence type="ECO:0000256" key="9">
    <source>
        <dbReference type="ARBA" id="ARBA00023146"/>
    </source>
</evidence>
<protein>
    <recommendedName>
        <fullName evidence="12">Serine--tRNA ligase</fullName>
        <ecNumber evidence="12">6.1.1.11</ecNumber>
    </recommendedName>
    <alternativeName>
        <fullName evidence="12">Seryl-tRNA synthetase</fullName>
        <shortName evidence="12">SerRS</shortName>
    </alternativeName>
    <alternativeName>
        <fullName evidence="12">Seryl-tRNA(Ser/Sec) synthetase</fullName>
    </alternativeName>
</protein>
<keyword evidence="6 12" id="KW-0547">Nucleotide-binding</keyword>
<dbReference type="Pfam" id="PF00587">
    <property type="entry name" value="tRNA-synt_2b"/>
    <property type="match status" value="1"/>
</dbReference>
<evidence type="ECO:0000256" key="12">
    <source>
        <dbReference type="HAMAP-Rule" id="MF_00176"/>
    </source>
</evidence>
<comment type="caution">
    <text evidence="14">The sequence shown here is derived from an EMBL/GenBank/DDBJ whole genome shotgun (WGS) entry which is preliminary data.</text>
</comment>
<dbReference type="InterPro" id="IPR042103">
    <property type="entry name" value="SerRS_1_N_sf"/>
</dbReference>
<dbReference type="InterPro" id="IPR010978">
    <property type="entry name" value="tRNA-bd_arm"/>
</dbReference>
<dbReference type="EC" id="6.1.1.11" evidence="12"/>
<comment type="subunit">
    <text evidence="12">Homodimer. The tRNA molecule binds across the dimer.</text>
</comment>
<dbReference type="GO" id="GO:0016874">
    <property type="term" value="F:ligase activity"/>
    <property type="evidence" value="ECO:0007669"/>
    <property type="project" value="UniProtKB-KW"/>
</dbReference>
<reference evidence="15" key="1">
    <citation type="journal article" date="2019" name="Int. J. Syst. Evol. Microbiol.">
        <title>The Global Catalogue of Microorganisms (GCM) 10K type strain sequencing project: providing services to taxonomists for standard genome sequencing and annotation.</title>
        <authorList>
            <consortium name="The Broad Institute Genomics Platform"/>
            <consortium name="The Broad Institute Genome Sequencing Center for Infectious Disease"/>
            <person name="Wu L."/>
            <person name="Ma J."/>
        </authorList>
    </citation>
    <scope>NUCLEOTIDE SEQUENCE [LARGE SCALE GENOMIC DNA]</scope>
    <source>
        <strain evidence="15">CGMCC 1.10106</strain>
    </source>
</reference>
<dbReference type="Pfam" id="PF02403">
    <property type="entry name" value="Seryl_tRNA_N"/>
    <property type="match status" value="1"/>
</dbReference>
<dbReference type="PIRSF" id="PIRSF001529">
    <property type="entry name" value="Ser-tRNA-synth_IIa"/>
    <property type="match status" value="1"/>
</dbReference>
<evidence type="ECO:0000313" key="15">
    <source>
        <dbReference type="Proteomes" id="UP000618591"/>
    </source>
</evidence>
<comment type="similarity">
    <text evidence="3 12">Belongs to the class-II aminoacyl-tRNA synthetase family. Type-1 seryl-tRNA synthetase subfamily.</text>
</comment>
<keyword evidence="5 12" id="KW-0436">Ligase</keyword>
<feature type="domain" description="Aminoacyl-transfer RNA synthetases class-II family profile" evidence="13">
    <location>
        <begin position="172"/>
        <end position="409"/>
    </location>
</feature>
<evidence type="ECO:0000256" key="3">
    <source>
        <dbReference type="ARBA" id="ARBA00010728"/>
    </source>
</evidence>
<dbReference type="EMBL" id="BMDW01000009">
    <property type="protein sequence ID" value="GGA47960.1"/>
    <property type="molecule type" value="Genomic_DNA"/>
</dbReference>
<dbReference type="SUPFAM" id="SSF55681">
    <property type="entry name" value="Class II aaRS and biotin synthetases"/>
    <property type="match status" value="1"/>
</dbReference>
<feature type="binding site" evidence="12">
    <location>
        <begin position="230"/>
        <end position="232"/>
    </location>
    <ligand>
        <name>L-serine</name>
        <dbReference type="ChEBI" id="CHEBI:33384"/>
    </ligand>
</feature>
<comment type="catalytic activity">
    <reaction evidence="11 12">
        <text>tRNA(Ser) + L-serine + ATP = L-seryl-tRNA(Ser) + AMP + diphosphate + H(+)</text>
        <dbReference type="Rhea" id="RHEA:12292"/>
        <dbReference type="Rhea" id="RHEA-COMP:9669"/>
        <dbReference type="Rhea" id="RHEA-COMP:9703"/>
        <dbReference type="ChEBI" id="CHEBI:15378"/>
        <dbReference type="ChEBI" id="CHEBI:30616"/>
        <dbReference type="ChEBI" id="CHEBI:33019"/>
        <dbReference type="ChEBI" id="CHEBI:33384"/>
        <dbReference type="ChEBI" id="CHEBI:78442"/>
        <dbReference type="ChEBI" id="CHEBI:78533"/>
        <dbReference type="ChEBI" id="CHEBI:456215"/>
        <dbReference type="EC" id="6.1.1.11"/>
    </reaction>
</comment>
<dbReference type="CDD" id="cd00770">
    <property type="entry name" value="SerRS_core"/>
    <property type="match status" value="1"/>
</dbReference>
<evidence type="ECO:0000256" key="8">
    <source>
        <dbReference type="ARBA" id="ARBA00022917"/>
    </source>
</evidence>
<evidence type="ECO:0000256" key="2">
    <source>
        <dbReference type="ARBA" id="ARBA00005045"/>
    </source>
</evidence>
<dbReference type="HAMAP" id="MF_00176">
    <property type="entry name" value="Ser_tRNA_synth_type1"/>
    <property type="match status" value="1"/>
</dbReference>
<comment type="function">
    <text evidence="12">Catalyzes the attachment of serine to tRNA(Ser). Is also able to aminoacylate tRNA(Sec) with serine, to form the misacylated tRNA L-seryl-tRNA(Sec), which will be further converted into selenocysteinyl-tRNA(Sec).</text>
</comment>
<organism evidence="14 15">
    <name type="scientific">Sphingomonas psychrolutea</name>
    <dbReference type="NCBI Taxonomy" id="1259676"/>
    <lineage>
        <taxon>Bacteria</taxon>
        <taxon>Pseudomonadati</taxon>
        <taxon>Pseudomonadota</taxon>
        <taxon>Alphaproteobacteria</taxon>
        <taxon>Sphingomonadales</taxon>
        <taxon>Sphingomonadaceae</taxon>
        <taxon>Sphingomonas</taxon>
    </lineage>
</organism>
<evidence type="ECO:0000256" key="7">
    <source>
        <dbReference type="ARBA" id="ARBA00022840"/>
    </source>
</evidence>
<dbReference type="Proteomes" id="UP000618591">
    <property type="component" value="Unassembled WGS sequence"/>
</dbReference>
<feature type="binding site" evidence="12">
    <location>
        <position position="284"/>
    </location>
    <ligand>
        <name>L-serine</name>
        <dbReference type="ChEBI" id="CHEBI:33384"/>
    </ligand>
</feature>
<sequence length="427" mass="47054">MHDIRFIRENPAAFDAALARRGLPAIAAELVDLDERRRALSTEAQVAQARRNEASKAIGAAKAAKDEATAAPLMAEVATLKERLPAIEAEEKDVAAQLKAALNLIPNLPADDVPGGAGEEDNVEVARWGTPRAFDFSPKEHADLAPALGMDFETGTRLSGARFTFLRGDMARLHRALGQFMLDVQTREHGYTECNPPVLVRDEAMYGTDKLPKFAEDSFRTTDDRWLIPTSEVSLTASVMGELLDESALPLRLTALTLCFRSEAGAAGRDTRGFIRQHQFEKCELVSIVRPEDSEAEHQRMVRAAETILERLNLPYRKLLLCTGDMGFGARKTYDLEVWLPGQSAYREISSCSNTGAFQARRMNTRYRVAAEKKTEFVHTLNGSGLAVGRTLVAVLENYQSEDGSVTVPEALMSYMGGIDRLEPINK</sequence>
<evidence type="ECO:0000256" key="6">
    <source>
        <dbReference type="ARBA" id="ARBA00022741"/>
    </source>
</evidence>
<dbReference type="PANTHER" id="PTHR43697">
    <property type="entry name" value="SERYL-TRNA SYNTHETASE"/>
    <property type="match status" value="1"/>
</dbReference>
<dbReference type="InterPro" id="IPR045864">
    <property type="entry name" value="aa-tRNA-synth_II/BPL/LPL"/>
</dbReference>
<comment type="subcellular location">
    <subcellularLocation>
        <location evidence="1 12">Cytoplasm</location>
    </subcellularLocation>
</comment>
<dbReference type="Gene3D" id="3.30.930.10">
    <property type="entry name" value="Bira Bifunctional Protein, Domain 2"/>
    <property type="match status" value="1"/>
</dbReference>